<dbReference type="Proteomes" id="UP001431783">
    <property type="component" value="Unassembled WGS sequence"/>
</dbReference>
<proteinExistence type="predicted"/>
<evidence type="ECO:0000313" key="2">
    <source>
        <dbReference type="EMBL" id="KAK9874138.1"/>
    </source>
</evidence>
<feature type="compositionally biased region" description="Acidic residues" evidence="1">
    <location>
        <begin position="46"/>
        <end position="59"/>
    </location>
</feature>
<feature type="region of interest" description="Disordered" evidence="1">
    <location>
        <begin position="1"/>
        <end position="114"/>
    </location>
</feature>
<reference evidence="2 3" key="1">
    <citation type="submission" date="2023-03" db="EMBL/GenBank/DDBJ databases">
        <title>Genome insight into feeding habits of ladybird beetles.</title>
        <authorList>
            <person name="Li H.-S."/>
            <person name="Huang Y.-H."/>
            <person name="Pang H."/>
        </authorList>
    </citation>
    <scope>NUCLEOTIDE SEQUENCE [LARGE SCALE GENOMIC DNA]</scope>
    <source>
        <strain evidence="2">SYSU_2023b</strain>
        <tissue evidence="2">Whole body</tissue>
    </source>
</reference>
<organism evidence="2 3">
    <name type="scientific">Henosepilachna vigintioctopunctata</name>
    <dbReference type="NCBI Taxonomy" id="420089"/>
    <lineage>
        <taxon>Eukaryota</taxon>
        <taxon>Metazoa</taxon>
        <taxon>Ecdysozoa</taxon>
        <taxon>Arthropoda</taxon>
        <taxon>Hexapoda</taxon>
        <taxon>Insecta</taxon>
        <taxon>Pterygota</taxon>
        <taxon>Neoptera</taxon>
        <taxon>Endopterygota</taxon>
        <taxon>Coleoptera</taxon>
        <taxon>Polyphaga</taxon>
        <taxon>Cucujiformia</taxon>
        <taxon>Coccinelloidea</taxon>
        <taxon>Coccinellidae</taxon>
        <taxon>Epilachninae</taxon>
        <taxon>Epilachnini</taxon>
        <taxon>Henosepilachna</taxon>
    </lineage>
</organism>
<dbReference type="EMBL" id="JARQZJ010000031">
    <property type="protein sequence ID" value="KAK9874138.1"/>
    <property type="molecule type" value="Genomic_DNA"/>
</dbReference>
<name>A0AAW1TZL2_9CUCU</name>
<protein>
    <submittedName>
        <fullName evidence="2">Uncharacterized protein</fullName>
    </submittedName>
</protein>
<gene>
    <name evidence="2" type="ORF">WA026_002493</name>
</gene>
<sequence>MDSLANYGSDDCEDSSDEGQTEWRPSEYRAKGTQRSSCPEKQADANYEEVQMDLSEESNDGSRNSRERRDRGGSYDDKHDKDSQINGRSRKDYRGRKEDDDLRNRRSKARKGRYRRTMIELETEKMIGNHWNLIQNING</sequence>
<evidence type="ECO:0000256" key="1">
    <source>
        <dbReference type="SAM" id="MobiDB-lite"/>
    </source>
</evidence>
<dbReference type="AlphaFoldDB" id="A0AAW1TZL2"/>
<feature type="compositionally biased region" description="Acidic residues" evidence="1">
    <location>
        <begin position="10"/>
        <end position="20"/>
    </location>
</feature>
<keyword evidence="3" id="KW-1185">Reference proteome</keyword>
<accession>A0AAW1TZL2</accession>
<evidence type="ECO:0000313" key="3">
    <source>
        <dbReference type="Proteomes" id="UP001431783"/>
    </source>
</evidence>
<feature type="compositionally biased region" description="Basic residues" evidence="1">
    <location>
        <begin position="105"/>
        <end position="114"/>
    </location>
</feature>
<feature type="compositionally biased region" description="Basic and acidic residues" evidence="1">
    <location>
        <begin position="63"/>
        <end position="104"/>
    </location>
</feature>
<comment type="caution">
    <text evidence="2">The sequence shown here is derived from an EMBL/GenBank/DDBJ whole genome shotgun (WGS) entry which is preliminary data.</text>
</comment>